<evidence type="ECO:0000256" key="5">
    <source>
        <dbReference type="ARBA" id="ARBA00022692"/>
    </source>
</evidence>
<dbReference type="STRING" id="112903.SAMN04490178_12115"/>
<reference evidence="9 10" key="1">
    <citation type="submission" date="2016-10" db="EMBL/GenBank/DDBJ databases">
        <authorList>
            <person name="de Groot N.N."/>
        </authorList>
    </citation>
    <scope>NUCLEOTIDE SEQUENCE [LARGE SCALE GENOMIC DNA]</scope>
    <source>
        <strain evidence="9 10">DSM 13305</strain>
    </source>
</reference>
<organism evidence="9 10">
    <name type="scientific">Propionispora vibrioides</name>
    <dbReference type="NCBI Taxonomy" id="112903"/>
    <lineage>
        <taxon>Bacteria</taxon>
        <taxon>Bacillati</taxon>
        <taxon>Bacillota</taxon>
        <taxon>Negativicutes</taxon>
        <taxon>Selenomonadales</taxon>
        <taxon>Sporomusaceae</taxon>
        <taxon>Propionispora</taxon>
    </lineage>
</organism>
<feature type="transmembrane region" description="Helical" evidence="8">
    <location>
        <begin position="146"/>
        <end position="179"/>
    </location>
</feature>
<keyword evidence="7 8" id="KW-0472">Membrane</keyword>
<evidence type="ECO:0000256" key="8">
    <source>
        <dbReference type="SAM" id="Phobius"/>
    </source>
</evidence>
<keyword evidence="6 8" id="KW-1133">Transmembrane helix</keyword>
<dbReference type="Pfam" id="PF03591">
    <property type="entry name" value="AzlC"/>
    <property type="match status" value="1"/>
</dbReference>
<evidence type="ECO:0000313" key="10">
    <source>
        <dbReference type="Proteomes" id="UP000198847"/>
    </source>
</evidence>
<feature type="transmembrane region" description="Helical" evidence="8">
    <location>
        <begin position="12"/>
        <end position="39"/>
    </location>
</feature>
<keyword evidence="3" id="KW-0813">Transport</keyword>
<accession>A0A1H8X845</accession>
<dbReference type="RefSeq" id="WP_218140700.1">
    <property type="nucleotide sequence ID" value="NZ_FODY01000021.1"/>
</dbReference>
<keyword evidence="10" id="KW-1185">Reference proteome</keyword>
<evidence type="ECO:0000256" key="7">
    <source>
        <dbReference type="ARBA" id="ARBA00023136"/>
    </source>
</evidence>
<comment type="subcellular location">
    <subcellularLocation>
        <location evidence="1">Cell membrane</location>
        <topology evidence="1">Multi-pass membrane protein</topology>
    </subcellularLocation>
</comment>
<dbReference type="GO" id="GO:0005886">
    <property type="term" value="C:plasma membrane"/>
    <property type="evidence" value="ECO:0007669"/>
    <property type="project" value="UniProtKB-SubCell"/>
</dbReference>
<dbReference type="GO" id="GO:1903785">
    <property type="term" value="P:L-valine transmembrane transport"/>
    <property type="evidence" value="ECO:0007669"/>
    <property type="project" value="TreeGrafter"/>
</dbReference>
<dbReference type="AlphaFoldDB" id="A0A1H8X845"/>
<dbReference type="EMBL" id="FODY01000021">
    <property type="protein sequence ID" value="SEP36114.1"/>
    <property type="molecule type" value="Genomic_DNA"/>
</dbReference>
<dbReference type="PANTHER" id="PTHR34979:SF1">
    <property type="entry name" value="INNER MEMBRANE PROTEIN YGAZ"/>
    <property type="match status" value="1"/>
</dbReference>
<proteinExistence type="inferred from homology"/>
<feature type="transmembrane region" description="Helical" evidence="8">
    <location>
        <begin position="213"/>
        <end position="231"/>
    </location>
</feature>
<evidence type="ECO:0000256" key="1">
    <source>
        <dbReference type="ARBA" id="ARBA00004651"/>
    </source>
</evidence>
<evidence type="ECO:0000256" key="4">
    <source>
        <dbReference type="ARBA" id="ARBA00022475"/>
    </source>
</evidence>
<protein>
    <submittedName>
        <fullName evidence="9">4-azaleucine resistance probable transporter AzlC</fullName>
    </submittedName>
</protein>
<dbReference type="InterPro" id="IPR011606">
    <property type="entry name" value="Brnchd-chn_aa_trnsp_permease"/>
</dbReference>
<evidence type="ECO:0000256" key="2">
    <source>
        <dbReference type="ARBA" id="ARBA00010735"/>
    </source>
</evidence>
<comment type="similarity">
    <text evidence="2">Belongs to the AzlC family.</text>
</comment>
<keyword evidence="4" id="KW-1003">Cell membrane</keyword>
<evidence type="ECO:0000256" key="6">
    <source>
        <dbReference type="ARBA" id="ARBA00022989"/>
    </source>
</evidence>
<sequence>MKEMQKRVDGAALRLALQATLPVFFGYIAIGIAFGLLLYNAGYTWPVALLMSVVIYAGAAQFIAVGFFIQNAGLAEIATVTFLVNFRHMVYGLSLFNIFRATGKLRPYMIFSLTDETYALLTGLKEPQGVRKDLFYFYVSLLNQSYWVLGSVLGAAAGSLIAFDTTGLEFSLTALFIVLLYEQFTGYSTKIPFWIGGGCALLSIIFIGKSNMLLAAIVLSIGLLLAFRGRITQDESK</sequence>
<gene>
    <name evidence="9" type="ORF">SAMN04490178_12115</name>
</gene>
<keyword evidence="5 8" id="KW-0812">Transmembrane</keyword>
<evidence type="ECO:0000256" key="3">
    <source>
        <dbReference type="ARBA" id="ARBA00022448"/>
    </source>
</evidence>
<dbReference type="Proteomes" id="UP000198847">
    <property type="component" value="Unassembled WGS sequence"/>
</dbReference>
<evidence type="ECO:0000313" key="9">
    <source>
        <dbReference type="EMBL" id="SEP36114.1"/>
    </source>
</evidence>
<dbReference type="PANTHER" id="PTHR34979">
    <property type="entry name" value="INNER MEMBRANE PROTEIN YGAZ"/>
    <property type="match status" value="1"/>
</dbReference>
<feature type="transmembrane region" description="Helical" evidence="8">
    <location>
        <begin position="45"/>
        <end position="68"/>
    </location>
</feature>
<name>A0A1H8X845_9FIRM</name>
<feature type="transmembrane region" description="Helical" evidence="8">
    <location>
        <begin position="191"/>
        <end position="207"/>
    </location>
</feature>